<sequence length="262" mass="29814">MAVGKIVIFLVSAILVLSESYYVSPVKKCDRRDNECLKNYFQSVVWEVAKNGYPQLGIPILDPVEIKNYYESVAGWLDLEMVEGVGQGMRSCVVDKFRLDFDKRYGFVEVICDVSVNGHYRAFSNSSLIRNLLDGDLIHGSGNGGVKLDKVKLSYDFRFKVENRGGVNYLNCNFEGSKTGVDILQGLTFSADNLYLAEVEASDLIIGVMNQYWKMIIRATGVPVLDGFFKFIFDLTQRYFNNVPVSNYLYEDVSPYVFRKFY</sequence>
<evidence type="ECO:0000256" key="1">
    <source>
        <dbReference type="SAM" id="SignalP"/>
    </source>
</evidence>
<proteinExistence type="predicted"/>
<dbReference type="PANTHER" id="PTHR11008:SF32">
    <property type="entry name" value="CIRCADIAN CLOCK-CONTROLLED PROTEIN DAYWAKE-RELATED"/>
    <property type="match status" value="1"/>
</dbReference>
<feature type="signal peptide" evidence="1">
    <location>
        <begin position="1"/>
        <end position="18"/>
    </location>
</feature>
<dbReference type="Proteomes" id="UP000791440">
    <property type="component" value="Unassembled WGS sequence"/>
</dbReference>
<dbReference type="AlphaFoldDB" id="A0A922CIV3"/>
<reference evidence="2" key="2">
    <citation type="submission" date="2020-12" db="EMBL/GenBank/DDBJ databases">
        <authorList>
            <person name="Kanost M."/>
        </authorList>
    </citation>
    <scope>NUCLEOTIDE SEQUENCE</scope>
</reference>
<dbReference type="EMBL" id="JH668348">
    <property type="protein sequence ID" value="KAG6447742.1"/>
    <property type="molecule type" value="Genomic_DNA"/>
</dbReference>
<protein>
    <submittedName>
        <fullName evidence="2">Uncharacterized protein</fullName>
    </submittedName>
</protein>
<keyword evidence="3" id="KW-1185">Reference proteome</keyword>
<accession>A0A922CIV3</accession>
<feature type="chain" id="PRO_5037135242" evidence="1">
    <location>
        <begin position="19"/>
        <end position="262"/>
    </location>
</feature>
<keyword evidence="1" id="KW-0732">Signal</keyword>
<dbReference type="PANTHER" id="PTHR11008">
    <property type="entry name" value="PROTEIN TAKEOUT-LIKE PROTEIN"/>
    <property type="match status" value="1"/>
</dbReference>
<dbReference type="Pfam" id="PF06585">
    <property type="entry name" value="JHBP"/>
    <property type="match status" value="1"/>
</dbReference>
<comment type="caution">
    <text evidence="2">The sequence shown here is derived from an EMBL/GenBank/DDBJ whole genome shotgun (WGS) entry which is preliminary data.</text>
</comment>
<dbReference type="InterPro" id="IPR038606">
    <property type="entry name" value="To_sf"/>
</dbReference>
<organism evidence="2 3">
    <name type="scientific">Manduca sexta</name>
    <name type="common">Tobacco hawkmoth</name>
    <name type="synonym">Tobacco hornworm</name>
    <dbReference type="NCBI Taxonomy" id="7130"/>
    <lineage>
        <taxon>Eukaryota</taxon>
        <taxon>Metazoa</taxon>
        <taxon>Ecdysozoa</taxon>
        <taxon>Arthropoda</taxon>
        <taxon>Hexapoda</taxon>
        <taxon>Insecta</taxon>
        <taxon>Pterygota</taxon>
        <taxon>Neoptera</taxon>
        <taxon>Endopterygota</taxon>
        <taxon>Lepidoptera</taxon>
        <taxon>Glossata</taxon>
        <taxon>Ditrysia</taxon>
        <taxon>Bombycoidea</taxon>
        <taxon>Sphingidae</taxon>
        <taxon>Sphinginae</taxon>
        <taxon>Sphingini</taxon>
        <taxon>Manduca</taxon>
    </lineage>
</organism>
<evidence type="ECO:0000313" key="3">
    <source>
        <dbReference type="Proteomes" id="UP000791440"/>
    </source>
</evidence>
<dbReference type="Gene3D" id="3.15.10.30">
    <property type="entry name" value="Haemolymph juvenile hormone binding protein"/>
    <property type="match status" value="1"/>
</dbReference>
<gene>
    <name evidence="2" type="ORF">O3G_MSEX005156</name>
</gene>
<reference evidence="2" key="1">
    <citation type="journal article" date="2016" name="Insect Biochem. Mol. Biol.">
        <title>Multifaceted biological insights from a draft genome sequence of the tobacco hornworm moth, Manduca sexta.</title>
        <authorList>
            <person name="Kanost M.R."/>
            <person name="Arrese E.L."/>
            <person name="Cao X."/>
            <person name="Chen Y.R."/>
            <person name="Chellapilla S."/>
            <person name="Goldsmith M.R."/>
            <person name="Grosse-Wilde E."/>
            <person name="Heckel D.G."/>
            <person name="Herndon N."/>
            <person name="Jiang H."/>
            <person name="Papanicolaou A."/>
            <person name="Qu J."/>
            <person name="Soulages J.L."/>
            <person name="Vogel H."/>
            <person name="Walters J."/>
            <person name="Waterhouse R.M."/>
            <person name="Ahn S.J."/>
            <person name="Almeida F.C."/>
            <person name="An C."/>
            <person name="Aqrawi P."/>
            <person name="Bretschneider A."/>
            <person name="Bryant W.B."/>
            <person name="Bucks S."/>
            <person name="Chao H."/>
            <person name="Chevignon G."/>
            <person name="Christen J.M."/>
            <person name="Clarke D.F."/>
            <person name="Dittmer N.T."/>
            <person name="Ferguson L.C.F."/>
            <person name="Garavelou S."/>
            <person name="Gordon K.H.J."/>
            <person name="Gunaratna R.T."/>
            <person name="Han Y."/>
            <person name="Hauser F."/>
            <person name="He Y."/>
            <person name="Heidel-Fischer H."/>
            <person name="Hirsh A."/>
            <person name="Hu Y."/>
            <person name="Jiang H."/>
            <person name="Kalra D."/>
            <person name="Klinner C."/>
            <person name="Konig C."/>
            <person name="Kovar C."/>
            <person name="Kroll A.R."/>
            <person name="Kuwar S.S."/>
            <person name="Lee S.L."/>
            <person name="Lehman R."/>
            <person name="Li K."/>
            <person name="Li Z."/>
            <person name="Liang H."/>
            <person name="Lovelace S."/>
            <person name="Lu Z."/>
            <person name="Mansfield J.H."/>
            <person name="McCulloch K.J."/>
            <person name="Mathew T."/>
            <person name="Morton B."/>
            <person name="Muzny D.M."/>
            <person name="Neunemann D."/>
            <person name="Ongeri F."/>
            <person name="Pauchet Y."/>
            <person name="Pu L.L."/>
            <person name="Pyrousis I."/>
            <person name="Rao X.J."/>
            <person name="Redding A."/>
            <person name="Roesel C."/>
            <person name="Sanchez-Gracia A."/>
            <person name="Schaack S."/>
            <person name="Shukla A."/>
            <person name="Tetreau G."/>
            <person name="Wang Y."/>
            <person name="Xiong G.H."/>
            <person name="Traut W."/>
            <person name="Walsh T.K."/>
            <person name="Worley K.C."/>
            <person name="Wu D."/>
            <person name="Wu W."/>
            <person name="Wu Y.Q."/>
            <person name="Zhang X."/>
            <person name="Zou Z."/>
            <person name="Zucker H."/>
            <person name="Briscoe A.D."/>
            <person name="Burmester T."/>
            <person name="Clem R.J."/>
            <person name="Feyereisen R."/>
            <person name="Grimmelikhuijzen C.J.P."/>
            <person name="Hamodrakas S.J."/>
            <person name="Hansson B.S."/>
            <person name="Huguet E."/>
            <person name="Jermiin L.S."/>
            <person name="Lan Q."/>
            <person name="Lehman H.K."/>
            <person name="Lorenzen M."/>
            <person name="Merzendorfer H."/>
            <person name="Michalopoulos I."/>
            <person name="Morton D.B."/>
            <person name="Muthukrishnan S."/>
            <person name="Oakeshott J.G."/>
            <person name="Palmer W."/>
            <person name="Park Y."/>
            <person name="Passarelli A.L."/>
            <person name="Rozas J."/>
            <person name="Schwartz L.M."/>
            <person name="Smith W."/>
            <person name="Southgate A."/>
            <person name="Vilcinskas A."/>
            <person name="Vogt R."/>
            <person name="Wang P."/>
            <person name="Werren J."/>
            <person name="Yu X.Q."/>
            <person name="Zhou J.J."/>
            <person name="Brown S.J."/>
            <person name="Scherer S.E."/>
            <person name="Richards S."/>
            <person name="Blissard G.W."/>
        </authorList>
    </citation>
    <scope>NUCLEOTIDE SEQUENCE</scope>
</reference>
<dbReference type="InterPro" id="IPR010562">
    <property type="entry name" value="Haemolymph_juvenile_hormone-bd"/>
</dbReference>
<dbReference type="SMART" id="SM00700">
    <property type="entry name" value="JHBP"/>
    <property type="match status" value="1"/>
</dbReference>
<evidence type="ECO:0000313" key="2">
    <source>
        <dbReference type="EMBL" id="KAG6447742.1"/>
    </source>
</evidence>
<dbReference type="GO" id="GO:0005615">
    <property type="term" value="C:extracellular space"/>
    <property type="evidence" value="ECO:0007669"/>
    <property type="project" value="TreeGrafter"/>
</dbReference>
<name>A0A922CIV3_MANSE</name>